<evidence type="ECO:0000313" key="2">
    <source>
        <dbReference type="Proteomes" id="UP001159427"/>
    </source>
</evidence>
<keyword evidence="2" id="KW-1185">Reference proteome</keyword>
<organism evidence="1 2">
    <name type="scientific">Porites evermanni</name>
    <dbReference type="NCBI Taxonomy" id="104178"/>
    <lineage>
        <taxon>Eukaryota</taxon>
        <taxon>Metazoa</taxon>
        <taxon>Cnidaria</taxon>
        <taxon>Anthozoa</taxon>
        <taxon>Hexacorallia</taxon>
        <taxon>Scleractinia</taxon>
        <taxon>Fungiina</taxon>
        <taxon>Poritidae</taxon>
        <taxon>Porites</taxon>
    </lineage>
</organism>
<dbReference type="Proteomes" id="UP001159427">
    <property type="component" value="Unassembled WGS sequence"/>
</dbReference>
<accession>A0ABN8QJW6</accession>
<feature type="non-terminal residue" evidence="1">
    <location>
        <position position="101"/>
    </location>
</feature>
<reference evidence="1 2" key="1">
    <citation type="submission" date="2022-05" db="EMBL/GenBank/DDBJ databases">
        <authorList>
            <consortium name="Genoscope - CEA"/>
            <person name="William W."/>
        </authorList>
    </citation>
    <scope>NUCLEOTIDE SEQUENCE [LARGE SCALE GENOMIC DNA]</scope>
</reference>
<dbReference type="Gene3D" id="3.60.10.10">
    <property type="entry name" value="Endonuclease/exonuclease/phosphatase"/>
    <property type="match status" value="1"/>
</dbReference>
<dbReference type="EMBL" id="CALNXI010001337">
    <property type="protein sequence ID" value="CAH3165429.1"/>
    <property type="molecule type" value="Genomic_DNA"/>
</dbReference>
<sequence>GETSENSRCLQALLRCKKSLFIATYNANTLRDEDRVLELEQCTQHHGIEILGVQEHRIIHDDPIEFRKVGSSYLVTSSGWRNEAQASQGGVGLLLSQKARK</sequence>
<dbReference type="InterPro" id="IPR036691">
    <property type="entry name" value="Endo/exonu/phosph_ase_sf"/>
</dbReference>
<comment type="caution">
    <text evidence="1">The sequence shown here is derived from an EMBL/GenBank/DDBJ whole genome shotgun (WGS) entry which is preliminary data.</text>
</comment>
<protein>
    <submittedName>
        <fullName evidence="1">Uncharacterized protein</fullName>
    </submittedName>
</protein>
<name>A0ABN8QJW6_9CNID</name>
<gene>
    <name evidence="1" type="ORF">PEVE_00005317</name>
</gene>
<evidence type="ECO:0000313" key="1">
    <source>
        <dbReference type="EMBL" id="CAH3165429.1"/>
    </source>
</evidence>
<dbReference type="SUPFAM" id="SSF56219">
    <property type="entry name" value="DNase I-like"/>
    <property type="match status" value="1"/>
</dbReference>
<feature type="non-terminal residue" evidence="1">
    <location>
        <position position="1"/>
    </location>
</feature>
<proteinExistence type="predicted"/>